<dbReference type="Gene3D" id="1.10.287.110">
    <property type="entry name" value="DnaJ domain"/>
    <property type="match status" value="1"/>
</dbReference>
<dbReference type="InterPro" id="IPR018253">
    <property type="entry name" value="DnaJ_domain_CS"/>
</dbReference>
<feature type="compositionally biased region" description="Basic and acidic residues" evidence="1">
    <location>
        <begin position="78"/>
        <end position="91"/>
    </location>
</feature>
<feature type="non-terminal residue" evidence="3">
    <location>
        <position position="1"/>
    </location>
</feature>
<reference evidence="3" key="1">
    <citation type="submission" date="2021-06" db="EMBL/GenBank/DDBJ databases">
        <authorList>
            <person name="Kallberg Y."/>
            <person name="Tangrot J."/>
            <person name="Rosling A."/>
        </authorList>
    </citation>
    <scope>NUCLEOTIDE SEQUENCE</scope>
    <source>
        <strain evidence="3">FL130A</strain>
    </source>
</reference>
<dbReference type="PANTHER" id="PTHR43908:SF3">
    <property type="entry name" value="AT29763P-RELATED"/>
    <property type="match status" value="1"/>
</dbReference>
<dbReference type="GO" id="GO:0030544">
    <property type="term" value="F:Hsp70 protein binding"/>
    <property type="evidence" value="ECO:0007669"/>
    <property type="project" value="TreeGrafter"/>
</dbReference>
<dbReference type="AlphaFoldDB" id="A0A9N9NR42"/>
<feature type="non-terminal residue" evidence="3">
    <location>
        <position position="220"/>
    </location>
</feature>
<accession>A0A9N9NR42</accession>
<gene>
    <name evidence="3" type="ORF">ALEPTO_LOCUS13363</name>
</gene>
<name>A0A9N9NR42_9GLOM</name>
<dbReference type="EMBL" id="CAJVPS010041751">
    <property type="protein sequence ID" value="CAG8752801.1"/>
    <property type="molecule type" value="Genomic_DNA"/>
</dbReference>
<dbReference type="CDD" id="cd06257">
    <property type="entry name" value="DnaJ"/>
    <property type="match status" value="1"/>
</dbReference>
<evidence type="ECO:0000313" key="3">
    <source>
        <dbReference type="EMBL" id="CAG8752801.1"/>
    </source>
</evidence>
<dbReference type="GO" id="GO:0071218">
    <property type="term" value="P:cellular response to misfolded protein"/>
    <property type="evidence" value="ECO:0007669"/>
    <property type="project" value="TreeGrafter"/>
</dbReference>
<sequence>IRTIILLMEVNKDEAIRCLQIAKDHLSSGNLNSALKFTKKSISLYPTPDAKALLKTLETTSFSELGETEAPTSSFSSSREHIQGRQPRDYSSEQLEAVKRIKNCGAHEYYKVLGLDKDASDADIKKAYKKLALLMHPDKNGAPGADEAFKMVSKAFQVLNDPQKRKIFDEYGADPDSRGTNLPNQEFRFKGFSNGMVFADEITPEELFEMFFGNDMMMGR</sequence>
<dbReference type="InterPro" id="IPR051100">
    <property type="entry name" value="DnaJ_subfamily_B/C"/>
</dbReference>
<dbReference type="Pfam" id="PF00226">
    <property type="entry name" value="DnaJ"/>
    <property type="match status" value="1"/>
</dbReference>
<evidence type="ECO:0000313" key="4">
    <source>
        <dbReference type="Proteomes" id="UP000789508"/>
    </source>
</evidence>
<protein>
    <submittedName>
        <fullName evidence="3">13465_t:CDS:1</fullName>
    </submittedName>
</protein>
<keyword evidence="4" id="KW-1185">Reference proteome</keyword>
<dbReference type="PROSITE" id="PS00636">
    <property type="entry name" value="DNAJ_1"/>
    <property type="match status" value="1"/>
</dbReference>
<dbReference type="SMART" id="SM00271">
    <property type="entry name" value="DnaJ"/>
    <property type="match status" value="1"/>
</dbReference>
<feature type="region of interest" description="Disordered" evidence="1">
    <location>
        <begin position="64"/>
        <end position="91"/>
    </location>
</feature>
<dbReference type="InterPro" id="IPR036869">
    <property type="entry name" value="J_dom_sf"/>
</dbReference>
<organism evidence="3 4">
    <name type="scientific">Ambispora leptoticha</name>
    <dbReference type="NCBI Taxonomy" id="144679"/>
    <lineage>
        <taxon>Eukaryota</taxon>
        <taxon>Fungi</taxon>
        <taxon>Fungi incertae sedis</taxon>
        <taxon>Mucoromycota</taxon>
        <taxon>Glomeromycotina</taxon>
        <taxon>Glomeromycetes</taxon>
        <taxon>Archaeosporales</taxon>
        <taxon>Ambisporaceae</taxon>
        <taxon>Ambispora</taxon>
    </lineage>
</organism>
<dbReference type="FunFam" id="1.10.287.110:FF:000070">
    <property type="entry name" value="Endoplasmic reticulum protein, putative"/>
    <property type="match status" value="1"/>
</dbReference>
<dbReference type="PRINTS" id="PR00625">
    <property type="entry name" value="JDOMAIN"/>
</dbReference>
<proteinExistence type="predicted"/>
<dbReference type="InterPro" id="IPR001623">
    <property type="entry name" value="DnaJ_domain"/>
</dbReference>
<feature type="domain" description="J" evidence="2">
    <location>
        <begin position="108"/>
        <end position="172"/>
    </location>
</feature>
<evidence type="ECO:0000256" key="1">
    <source>
        <dbReference type="SAM" id="MobiDB-lite"/>
    </source>
</evidence>
<dbReference type="PROSITE" id="PS50076">
    <property type="entry name" value="DNAJ_2"/>
    <property type="match status" value="1"/>
</dbReference>
<dbReference type="GO" id="GO:0005789">
    <property type="term" value="C:endoplasmic reticulum membrane"/>
    <property type="evidence" value="ECO:0007669"/>
    <property type="project" value="TreeGrafter"/>
</dbReference>
<dbReference type="SUPFAM" id="SSF46565">
    <property type="entry name" value="Chaperone J-domain"/>
    <property type="match status" value="1"/>
</dbReference>
<dbReference type="Proteomes" id="UP000789508">
    <property type="component" value="Unassembled WGS sequence"/>
</dbReference>
<dbReference type="PANTHER" id="PTHR43908">
    <property type="entry name" value="AT29763P-RELATED"/>
    <property type="match status" value="1"/>
</dbReference>
<comment type="caution">
    <text evidence="3">The sequence shown here is derived from an EMBL/GenBank/DDBJ whole genome shotgun (WGS) entry which is preliminary data.</text>
</comment>
<evidence type="ECO:0000259" key="2">
    <source>
        <dbReference type="PROSITE" id="PS50076"/>
    </source>
</evidence>
<dbReference type="OrthoDB" id="1507364at2759"/>